<dbReference type="InterPro" id="IPR016032">
    <property type="entry name" value="Sig_transdc_resp-reg_C-effctor"/>
</dbReference>
<dbReference type="InterPro" id="IPR001789">
    <property type="entry name" value="Sig_transdc_resp-reg_receiver"/>
</dbReference>
<dbReference type="InterPro" id="IPR000792">
    <property type="entry name" value="Tscrpt_reg_LuxR_C"/>
</dbReference>
<reference evidence="5 6" key="1">
    <citation type="submission" date="2020-03" db="EMBL/GenBank/DDBJ databases">
        <title>Genomic Encyclopedia of Type Strains, Phase IV (KMG-IV): sequencing the most valuable type-strain genomes for metagenomic binning, comparative biology and taxonomic classification.</title>
        <authorList>
            <person name="Goeker M."/>
        </authorList>
    </citation>
    <scope>NUCLEOTIDE SEQUENCE [LARGE SCALE GENOMIC DNA]</scope>
    <source>
        <strain evidence="5 6">DSM 22753</strain>
    </source>
</reference>
<dbReference type="Proteomes" id="UP000788153">
    <property type="component" value="Unassembled WGS sequence"/>
</dbReference>
<feature type="modified residue" description="4-aspartylphosphate" evidence="2">
    <location>
        <position position="59"/>
    </location>
</feature>
<evidence type="ECO:0000259" key="4">
    <source>
        <dbReference type="PROSITE" id="PS50110"/>
    </source>
</evidence>
<dbReference type="InterPro" id="IPR039420">
    <property type="entry name" value="WalR-like"/>
</dbReference>
<feature type="domain" description="Response regulatory" evidence="4">
    <location>
        <begin position="10"/>
        <end position="124"/>
    </location>
</feature>
<dbReference type="Gene3D" id="3.40.50.2300">
    <property type="match status" value="1"/>
</dbReference>
<protein>
    <submittedName>
        <fullName evidence="5">Two-component system response regulator FixJ</fullName>
    </submittedName>
</protein>
<dbReference type="SUPFAM" id="SSF52172">
    <property type="entry name" value="CheY-like"/>
    <property type="match status" value="1"/>
</dbReference>
<dbReference type="PANTHER" id="PTHR43214:SF44">
    <property type="entry name" value="TWO-COMPONENT RESPONSE REGULATOR"/>
    <property type="match status" value="1"/>
</dbReference>
<keyword evidence="1" id="KW-0238">DNA-binding</keyword>
<dbReference type="PRINTS" id="PR00038">
    <property type="entry name" value="HTHLUXR"/>
</dbReference>
<accession>A0ABX0TXC4</accession>
<evidence type="ECO:0000256" key="2">
    <source>
        <dbReference type="PROSITE-ProRule" id="PRU00169"/>
    </source>
</evidence>
<dbReference type="RefSeq" id="WP_140048071.1">
    <property type="nucleotide sequence ID" value="NZ_BAAAEV010000001.1"/>
</dbReference>
<dbReference type="Gene3D" id="1.10.10.10">
    <property type="entry name" value="Winged helix-like DNA-binding domain superfamily/Winged helix DNA-binding domain"/>
    <property type="match status" value="1"/>
</dbReference>
<feature type="domain" description="HTH luxR-type" evidence="3">
    <location>
        <begin position="140"/>
        <end position="205"/>
    </location>
</feature>
<dbReference type="PROSITE" id="PS50043">
    <property type="entry name" value="HTH_LUXR_2"/>
    <property type="match status" value="1"/>
</dbReference>
<dbReference type="InterPro" id="IPR011006">
    <property type="entry name" value="CheY-like_superfamily"/>
</dbReference>
<dbReference type="PROSITE" id="PS00622">
    <property type="entry name" value="HTH_LUXR_1"/>
    <property type="match status" value="1"/>
</dbReference>
<proteinExistence type="predicted"/>
<dbReference type="Pfam" id="PF00072">
    <property type="entry name" value="Response_reg"/>
    <property type="match status" value="1"/>
</dbReference>
<comment type="caution">
    <text evidence="5">The sequence shown here is derived from an EMBL/GenBank/DDBJ whole genome shotgun (WGS) entry which is preliminary data.</text>
</comment>
<dbReference type="SMART" id="SM00448">
    <property type="entry name" value="REC"/>
    <property type="match status" value="1"/>
</dbReference>
<dbReference type="PROSITE" id="PS50110">
    <property type="entry name" value="RESPONSE_REGULATORY"/>
    <property type="match status" value="1"/>
</dbReference>
<dbReference type="PANTHER" id="PTHR43214">
    <property type="entry name" value="TWO-COMPONENT RESPONSE REGULATOR"/>
    <property type="match status" value="1"/>
</dbReference>
<dbReference type="CDD" id="cd06170">
    <property type="entry name" value="LuxR_C_like"/>
    <property type="match status" value="1"/>
</dbReference>
<evidence type="ECO:0000256" key="1">
    <source>
        <dbReference type="ARBA" id="ARBA00023125"/>
    </source>
</evidence>
<keyword evidence="2" id="KW-0597">Phosphoprotein</keyword>
<dbReference type="EMBL" id="JAASQP010000001">
    <property type="protein sequence ID" value="NIJ22873.1"/>
    <property type="molecule type" value="Genomic_DNA"/>
</dbReference>
<evidence type="ECO:0000313" key="5">
    <source>
        <dbReference type="EMBL" id="NIJ22873.1"/>
    </source>
</evidence>
<keyword evidence="6" id="KW-1185">Reference proteome</keyword>
<dbReference type="SUPFAM" id="SSF46894">
    <property type="entry name" value="C-terminal effector domain of the bipartite response regulators"/>
    <property type="match status" value="1"/>
</dbReference>
<dbReference type="SMART" id="SM00421">
    <property type="entry name" value="HTH_LUXR"/>
    <property type="match status" value="1"/>
</dbReference>
<sequence length="222" mass="23323">MTVSSPATGTVHIVDDDAAIRESLSLVLATAGHRVHCWEDGCGFLAAAAALGPACAILDVRMPLIDGLAVQREVVALRLPIAVIILTGHADVPSAVRTLRAGAVNFLEKPVETSALLQAVTDALATIDPGGGSDHAEAQARRKLALLSPRELEVLRGLAAGKQNKSIAIDLGISHRTVEVYRANIMEKLDAASLSEVLYVAFAGHVLSTASPLRSEHRLLCH</sequence>
<name>A0ABX0TXC4_9SPHN</name>
<dbReference type="InterPro" id="IPR036388">
    <property type="entry name" value="WH-like_DNA-bd_sf"/>
</dbReference>
<organism evidence="5 6">
    <name type="scientific">Sphingomonas japonica</name>
    <dbReference type="NCBI Taxonomy" id="511662"/>
    <lineage>
        <taxon>Bacteria</taxon>
        <taxon>Pseudomonadati</taxon>
        <taxon>Pseudomonadota</taxon>
        <taxon>Alphaproteobacteria</taxon>
        <taxon>Sphingomonadales</taxon>
        <taxon>Sphingomonadaceae</taxon>
        <taxon>Sphingomonas</taxon>
    </lineage>
</organism>
<evidence type="ECO:0000259" key="3">
    <source>
        <dbReference type="PROSITE" id="PS50043"/>
    </source>
</evidence>
<evidence type="ECO:0000313" key="6">
    <source>
        <dbReference type="Proteomes" id="UP000788153"/>
    </source>
</evidence>
<dbReference type="Pfam" id="PF00196">
    <property type="entry name" value="GerE"/>
    <property type="match status" value="1"/>
</dbReference>
<gene>
    <name evidence="5" type="ORF">FHT01_000415</name>
</gene>